<feature type="coiled-coil region" evidence="1">
    <location>
        <begin position="127"/>
        <end position="154"/>
    </location>
</feature>
<organism evidence="4 5">
    <name type="scientific">Rubritalea squalenifaciens DSM 18772</name>
    <dbReference type="NCBI Taxonomy" id="1123071"/>
    <lineage>
        <taxon>Bacteria</taxon>
        <taxon>Pseudomonadati</taxon>
        <taxon>Verrucomicrobiota</taxon>
        <taxon>Verrucomicrobiia</taxon>
        <taxon>Verrucomicrobiales</taxon>
        <taxon>Rubritaleaceae</taxon>
        <taxon>Rubritalea</taxon>
    </lineage>
</organism>
<accession>A0A1M6LYK3</accession>
<dbReference type="OrthoDB" id="194555at2"/>
<sequence>MSSVDKSELEPNDSDQEGVKKPAVHLNGDGQPPESVNRGREPKPYATMAESGLSMRRRDPDASLLQAQRPVHSSPEEQWGGEEQKSTDSWILGIVCTIFGLLGVAILWSITNLDHGSEKAEVEQAALEVSQEHAEQVQLNAEEIVEEVERLTRGYVEAKSVDERAKYVRDPERVRPMMNSYYEDHPLETGRLKSIKKWLPVEMDHYSFLVITYELEGEKGSSQLLIGESEQGVMAVDWESKVSYQTADWDKFRKEKVAEPTMFRVYLELTELSPFYGFEFSDYKKYRAYKVMLKDEEEYLWGYTELDSPVDKKLMQMAESELKATGKMNKLPVIVKLRYLKNSMSDRCVVIDELVGKNWVLTNPEKQLK</sequence>
<feature type="region of interest" description="Disordered" evidence="2">
    <location>
        <begin position="1"/>
        <end position="84"/>
    </location>
</feature>
<keyword evidence="3" id="KW-1133">Transmembrane helix</keyword>
<gene>
    <name evidence="4" type="ORF">SAMN02745181_2540</name>
</gene>
<evidence type="ECO:0000256" key="3">
    <source>
        <dbReference type="SAM" id="Phobius"/>
    </source>
</evidence>
<dbReference type="AlphaFoldDB" id="A0A1M6LYK3"/>
<dbReference type="RefSeq" id="WP_143184118.1">
    <property type="nucleotide sequence ID" value="NZ_FQYR01000004.1"/>
</dbReference>
<protein>
    <submittedName>
        <fullName evidence="4">Uncharacterized protein</fullName>
    </submittedName>
</protein>
<dbReference type="Proteomes" id="UP000184510">
    <property type="component" value="Unassembled WGS sequence"/>
</dbReference>
<evidence type="ECO:0000313" key="4">
    <source>
        <dbReference type="EMBL" id="SHJ76133.1"/>
    </source>
</evidence>
<dbReference type="InParanoid" id="A0A1M6LYK3"/>
<name>A0A1M6LYK3_9BACT</name>
<evidence type="ECO:0000256" key="2">
    <source>
        <dbReference type="SAM" id="MobiDB-lite"/>
    </source>
</evidence>
<dbReference type="EMBL" id="FQYR01000004">
    <property type="protein sequence ID" value="SHJ76133.1"/>
    <property type="molecule type" value="Genomic_DNA"/>
</dbReference>
<feature type="transmembrane region" description="Helical" evidence="3">
    <location>
        <begin position="90"/>
        <end position="110"/>
    </location>
</feature>
<keyword evidence="3" id="KW-0812">Transmembrane</keyword>
<proteinExistence type="predicted"/>
<reference evidence="4 5" key="1">
    <citation type="submission" date="2016-11" db="EMBL/GenBank/DDBJ databases">
        <authorList>
            <person name="Jaros S."/>
            <person name="Januszkiewicz K."/>
            <person name="Wedrychowicz H."/>
        </authorList>
    </citation>
    <scope>NUCLEOTIDE SEQUENCE [LARGE SCALE GENOMIC DNA]</scope>
    <source>
        <strain evidence="4 5">DSM 18772</strain>
    </source>
</reference>
<dbReference type="STRING" id="1123071.SAMN02745181_2540"/>
<keyword evidence="5" id="KW-1185">Reference proteome</keyword>
<keyword evidence="3" id="KW-0472">Membrane</keyword>
<evidence type="ECO:0000313" key="5">
    <source>
        <dbReference type="Proteomes" id="UP000184510"/>
    </source>
</evidence>
<keyword evidence="1" id="KW-0175">Coiled coil</keyword>
<evidence type="ECO:0000256" key="1">
    <source>
        <dbReference type="SAM" id="Coils"/>
    </source>
</evidence>